<dbReference type="GO" id="GO:0002100">
    <property type="term" value="P:tRNA wobble adenosine to inosine editing"/>
    <property type="evidence" value="ECO:0007669"/>
    <property type="project" value="InterPro"/>
</dbReference>
<sequence>MEPEPKKQRTDEEGAARWRAVPVLADHLVGNEVPTQPAYAAPILDKRATARLIAAVCRLYPLEGLQHLKRVRGTLDTSKAHGLEILLCLTRDLPANHKQPVRLADVIPDDGSFAEYAALGLPFGVLVPQSPPLTRPQFEFASRCWPCSFHERKRLSLLLSGRPFDDADKRRMEAHMGRALQAARAGLARGTRPVGAAVADPRTGEVVAVAHDCCSPERPLHHAVMVAVDLVARGQGGGAYSYDEYPDCVCVGAGRGGSAGTEDDRGTTEVAGGGGHDPRTPSEEEPYLCTNLDVFVTREPCVMCAMALVHSRVQRVFYGTPSPDGALGSAYKLHANDNLNHRFEVFRGVMEEECRQLSSEIS</sequence>
<comment type="similarity">
    <text evidence="3">Belongs to the cytidine and deoxycytidylate deaminase family. ADAT3 subfamily.</text>
</comment>
<dbReference type="GeneID" id="116947186"/>
<reference evidence="7 8" key="1">
    <citation type="submission" date="2025-04" db="UniProtKB">
        <authorList>
            <consortium name="RefSeq"/>
        </authorList>
    </citation>
    <scope>IDENTIFICATION</scope>
    <source>
        <tissue evidence="7 8">Sperm</tissue>
    </source>
</reference>
<dbReference type="KEGG" id="pmrn:116947186"/>
<feature type="region of interest" description="Disordered" evidence="4">
    <location>
        <begin position="256"/>
        <end position="284"/>
    </location>
</feature>
<dbReference type="SUPFAM" id="SSF53927">
    <property type="entry name" value="Cytidine deaminase-like"/>
    <property type="match status" value="1"/>
</dbReference>
<dbReference type="CDD" id="cd01285">
    <property type="entry name" value="nucleoside_deaminase"/>
    <property type="match status" value="1"/>
</dbReference>
<dbReference type="InterPro" id="IPR002125">
    <property type="entry name" value="CMP_dCMP_dom"/>
</dbReference>
<dbReference type="RefSeq" id="XP_032818550.1">
    <property type="nucleotide sequence ID" value="XM_032962659.1"/>
</dbReference>
<evidence type="ECO:0000313" key="7">
    <source>
        <dbReference type="RefSeq" id="XP_032818550.1"/>
    </source>
</evidence>
<evidence type="ECO:0000259" key="5">
    <source>
        <dbReference type="PROSITE" id="PS51747"/>
    </source>
</evidence>
<keyword evidence="2" id="KW-0819">tRNA processing</keyword>
<dbReference type="GO" id="GO:0005634">
    <property type="term" value="C:nucleus"/>
    <property type="evidence" value="ECO:0007669"/>
    <property type="project" value="TreeGrafter"/>
</dbReference>
<dbReference type="Gene3D" id="3.40.140.10">
    <property type="entry name" value="Cytidine Deaminase, domain 2"/>
    <property type="match status" value="1"/>
</dbReference>
<evidence type="ECO:0000256" key="4">
    <source>
        <dbReference type="SAM" id="MobiDB-lite"/>
    </source>
</evidence>
<comment type="cofactor">
    <cofactor evidence="1">
        <name>Zn(2+)</name>
        <dbReference type="ChEBI" id="CHEBI:29105"/>
    </cofactor>
</comment>
<feature type="domain" description="CMP/dCMP-type deaminase" evidence="5">
    <location>
        <begin position="170"/>
        <end position="346"/>
    </location>
</feature>
<dbReference type="PANTHER" id="PTHR11079:SF156">
    <property type="entry name" value="INACTIVE TRNA-SPECIFIC ADENOSINE DEAMINASE-LIKE PROTEIN 3-RELATED"/>
    <property type="match status" value="1"/>
</dbReference>
<evidence type="ECO:0000313" key="8">
    <source>
        <dbReference type="RefSeq" id="XP_032818558.1"/>
    </source>
</evidence>
<organism evidence="6 8">
    <name type="scientific">Petromyzon marinus</name>
    <name type="common">Sea lamprey</name>
    <dbReference type="NCBI Taxonomy" id="7757"/>
    <lineage>
        <taxon>Eukaryota</taxon>
        <taxon>Metazoa</taxon>
        <taxon>Chordata</taxon>
        <taxon>Craniata</taxon>
        <taxon>Vertebrata</taxon>
        <taxon>Cyclostomata</taxon>
        <taxon>Hyperoartia</taxon>
        <taxon>Petromyzontiformes</taxon>
        <taxon>Petromyzontidae</taxon>
        <taxon>Petromyzon</taxon>
    </lineage>
</organism>
<dbReference type="GO" id="GO:0046872">
    <property type="term" value="F:metal ion binding"/>
    <property type="evidence" value="ECO:0007669"/>
    <property type="project" value="UniProtKB-KW"/>
</dbReference>
<gene>
    <name evidence="7 8" type="primary">ADAT3</name>
</gene>
<dbReference type="Pfam" id="PF00383">
    <property type="entry name" value="dCMP_cyt_deam_1"/>
    <property type="match status" value="1"/>
</dbReference>
<dbReference type="GO" id="GO:0052717">
    <property type="term" value="F:tRNA-specific adenosine-34 deaminase activity"/>
    <property type="evidence" value="ECO:0007669"/>
    <property type="project" value="UniProtKB-EC"/>
</dbReference>
<evidence type="ECO:0000256" key="1">
    <source>
        <dbReference type="ARBA" id="ARBA00001947"/>
    </source>
</evidence>
<dbReference type="InterPro" id="IPR016193">
    <property type="entry name" value="Cytidine_deaminase-like"/>
</dbReference>
<accession>A0AAJ7X3D3</accession>
<evidence type="ECO:0000313" key="6">
    <source>
        <dbReference type="Proteomes" id="UP001318040"/>
    </source>
</evidence>
<protein>
    <submittedName>
        <fullName evidence="7 8">Probable inactive tRNA-specific adenosine deaminase-like protein 3</fullName>
    </submittedName>
</protein>
<dbReference type="AlphaFoldDB" id="A0AAJ7X3D3"/>
<dbReference type="RefSeq" id="XP_032818558.1">
    <property type="nucleotide sequence ID" value="XM_032962667.1"/>
</dbReference>
<keyword evidence="6" id="KW-1185">Reference proteome</keyword>
<evidence type="ECO:0000256" key="3">
    <source>
        <dbReference type="ARBA" id="ARBA00038160"/>
    </source>
</evidence>
<dbReference type="PROSITE" id="PS51747">
    <property type="entry name" value="CYT_DCMP_DEAMINASES_2"/>
    <property type="match status" value="1"/>
</dbReference>
<dbReference type="GO" id="GO:0005737">
    <property type="term" value="C:cytoplasm"/>
    <property type="evidence" value="ECO:0007669"/>
    <property type="project" value="TreeGrafter"/>
</dbReference>
<name>A0AAJ7X3D3_PETMA</name>
<proteinExistence type="inferred from homology"/>
<evidence type="ECO:0000256" key="2">
    <source>
        <dbReference type="ARBA" id="ARBA00022694"/>
    </source>
</evidence>
<dbReference type="Proteomes" id="UP001318040">
    <property type="component" value="Chromosome 2"/>
</dbReference>
<dbReference type="PANTHER" id="PTHR11079">
    <property type="entry name" value="CYTOSINE DEAMINASE FAMILY MEMBER"/>
    <property type="match status" value="1"/>
</dbReference>
<dbReference type="CTD" id="113179"/>